<comment type="caution">
    <text evidence="5">The sequence shown here is derived from an EMBL/GenBank/DDBJ whole genome shotgun (WGS) entry which is preliminary data.</text>
</comment>
<dbReference type="Pfam" id="PF00106">
    <property type="entry name" value="adh_short"/>
    <property type="match status" value="1"/>
</dbReference>
<reference evidence="5 6" key="1">
    <citation type="submission" date="2022-06" db="EMBL/GenBank/DDBJ databases">
        <title>Mesorhizobium sp. strain RP14 Genome sequencing and assembly.</title>
        <authorList>
            <person name="Kim I."/>
        </authorList>
    </citation>
    <scope>NUCLEOTIDE SEQUENCE [LARGE SCALE GENOMIC DNA]</scope>
    <source>
        <strain evidence="6">RP14(2022)</strain>
    </source>
</reference>
<proteinExistence type="inferred from homology"/>
<dbReference type="CDD" id="cd05233">
    <property type="entry name" value="SDR_c"/>
    <property type="match status" value="1"/>
</dbReference>
<evidence type="ECO:0000256" key="2">
    <source>
        <dbReference type="ARBA" id="ARBA00023002"/>
    </source>
</evidence>
<evidence type="ECO:0000256" key="1">
    <source>
        <dbReference type="ARBA" id="ARBA00006484"/>
    </source>
</evidence>
<dbReference type="InterPro" id="IPR057326">
    <property type="entry name" value="KR_dom"/>
</dbReference>
<dbReference type="PANTHER" id="PTHR44196">
    <property type="entry name" value="DEHYDROGENASE/REDUCTASE SDR FAMILY MEMBER 7B"/>
    <property type="match status" value="1"/>
</dbReference>
<dbReference type="EMBL" id="JAMXQS010000003">
    <property type="protein sequence ID" value="MCO6049317.1"/>
    <property type="molecule type" value="Genomic_DNA"/>
</dbReference>
<dbReference type="PROSITE" id="PS00061">
    <property type="entry name" value="ADH_SHORT"/>
    <property type="match status" value="1"/>
</dbReference>
<name>A0ABT1C3A5_9HYPH</name>
<sequence>MEIKDAVVVVTGASSGIGAATARAAARRGANVVLLARREDRIETLATEIRNALAVACDVTLPGQVREAVDRTLARFGRIDVLVNNAGQGLHAGIEEIGVADFRGLLDLNLVAPLVVMQAVIPVMRSQGGGSIVNVSSGATLATYPGAAAYTSSKAGLNMLSAVARLELAQAGIVVSVMHPSITATEFYGSVRSGRDTAKAQEAETASFAQPPELVADTILDLIRSGDAQADLVPEAYGGSFKGWPHFASGSNSMSLAFR</sequence>
<dbReference type="SUPFAM" id="SSF51735">
    <property type="entry name" value="NAD(P)-binding Rossmann-fold domains"/>
    <property type="match status" value="1"/>
</dbReference>
<evidence type="ECO:0000259" key="4">
    <source>
        <dbReference type="SMART" id="SM00822"/>
    </source>
</evidence>
<gene>
    <name evidence="5" type="ORF">NGM99_05880</name>
</gene>
<dbReference type="PRINTS" id="PR00081">
    <property type="entry name" value="GDHRDH"/>
</dbReference>
<keyword evidence="2" id="KW-0560">Oxidoreductase</keyword>
<accession>A0ABT1C3A5</accession>
<keyword evidence="6" id="KW-1185">Reference proteome</keyword>
<comment type="similarity">
    <text evidence="1 3">Belongs to the short-chain dehydrogenases/reductases (SDR) family.</text>
</comment>
<dbReference type="Proteomes" id="UP001205906">
    <property type="component" value="Unassembled WGS sequence"/>
</dbReference>
<evidence type="ECO:0000313" key="6">
    <source>
        <dbReference type="Proteomes" id="UP001205906"/>
    </source>
</evidence>
<evidence type="ECO:0000313" key="5">
    <source>
        <dbReference type="EMBL" id="MCO6049317.1"/>
    </source>
</evidence>
<dbReference type="Gene3D" id="3.40.50.720">
    <property type="entry name" value="NAD(P)-binding Rossmann-like Domain"/>
    <property type="match status" value="1"/>
</dbReference>
<dbReference type="PANTHER" id="PTHR44196:SF1">
    <property type="entry name" value="DEHYDROGENASE_REDUCTASE SDR FAMILY MEMBER 7B"/>
    <property type="match status" value="1"/>
</dbReference>
<protein>
    <submittedName>
        <fullName evidence="5">SDR family oxidoreductase</fullName>
    </submittedName>
</protein>
<evidence type="ECO:0000256" key="3">
    <source>
        <dbReference type="RuleBase" id="RU000363"/>
    </source>
</evidence>
<organism evidence="5 6">
    <name type="scientific">Mesorhizobium liriopis</name>
    <dbReference type="NCBI Taxonomy" id="2953882"/>
    <lineage>
        <taxon>Bacteria</taxon>
        <taxon>Pseudomonadati</taxon>
        <taxon>Pseudomonadota</taxon>
        <taxon>Alphaproteobacteria</taxon>
        <taxon>Hyphomicrobiales</taxon>
        <taxon>Phyllobacteriaceae</taxon>
        <taxon>Mesorhizobium</taxon>
    </lineage>
</organism>
<dbReference type="InterPro" id="IPR020904">
    <property type="entry name" value="Sc_DH/Rdtase_CS"/>
</dbReference>
<dbReference type="SMART" id="SM00822">
    <property type="entry name" value="PKS_KR"/>
    <property type="match status" value="1"/>
</dbReference>
<dbReference type="RefSeq" id="WP_252817033.1">
    <property type="nucleotide sequence ID" value="NZ_JAMXQS010000003.1"/>
</dbReference>
<dbReference type="InterPro" id="IPR036291">
    <property type="entry name" value="NAD(P)-bd_dom_sf"/>
</dbReference>
<dbReference type="InterPro" id="IPR002347">
    <property type="entry name" value="SDR_fam"/>
</dbReference>
<feature type="domain" description="Ketoreductase" evidence="4">
    <location>
        <begin position="6"/>
        <end position="183"/>
    </location>
</feature>
<dbReference type="PRINTS" id="PR00080">
    <property type="entry name" value="SDRFAMILY"/>
</dbReference>